<accession>A0A383VBW9</accession>
<dbReference type="SUPFAM" id="SSF50985">
    <property type="entry name" value="RCC1/BLIP-II"/>
    <property type="match status" value="1"/>
</dbReference>
<organism evidence="1 2">
    <name type="scientific">Tetradesmus obliquus</name>
    <name type="common">Green alga</name>
    <name type="synonym">Acutodesmus obliquus</name>
    <dbReference type="NCBI Taxonomy" id="3088"/>
    <lineage>
        <taxon>Eukaryota</taxon>
        <taxon>Viridiplantae</taxon>
        <taxon>Chlorophyta</taxon>
        <taxon>core chlorophytes</taxon>
        <taxon>Chlorophyceae</taxon>
        <taxon>CS clade</taxon>
        <taxon>Sphaeropleales</taxon>
        <taxon>Scenedesmaceae</taxon>
        <taxon>Tetradesmus</taxon>
    </lineage>
</organism>
<keyword evidence="2" id="KW-1185">Reference proteome</keyword>
<evidence type="ECO:0000313" key="1">
    <source>
        <dbReference type="EMBL" id="SZX62252.1"/>
    </source>
</evidence>
<dbReference type="Pfam" id="PF13540">
    <property type="entry name" value="RCC1_2"/>
    <property type="match status" value="1"/>
</dbReference>
<sequence>MVKNLNNVRSIATKVDHTCAVLQDGTARCWGKNQNRQLGDGTSSDKIVPVEVTCGCTGQPSTTNLALPDISALSCPGTSPGSKFLNAAAAAAAAVVALQVAPASPAPPTRPCLTTLH</sequence>
<dbReference type="AlphaFoldDB" id="A0A383VBW9"/>
<dbReference type="EMBL" id="FNXT01000213">
    <property type="protein sequence ID" value="SZX62252.1"/>
    <property type="molecule type" value="Genomic_DNA"/>
</dbReference>
<protein>
    <submittedName>
        <fullName evidence="1">Uncharacterized protein</fullName>
    </submittedName>
</protein>
<dbReference type="Gene3D" id="2.130.10.30">
    <property type="entry name" value="Regulator of chromosome condensation 1/beta-lactamase-inhibitor protein II"/>
    <property type="match status" value="1"/>
</dbReference>
<reference evidence="1 2" key="1">
    <citation type="submission" date="2016-10" db="EMBL/GenBank/DDBJ databases">
        <authorList>
            <person name="Cai Z."/>
        </authorList>
    </citation>
    <scope>NUCLEOTIDE SEQUENCE [LARGE SCALE GENOMIC DNA]</scope>
</reference>
<dbReference type="InterPro" id="IPR009091">
    <property type="entry name" value="RCC1/BLIP-II"/>
</dbReference>
<name>A0A383VBW9_TETOB</name>
<gene>
    <name evidence="1" type="ORF">BQ4739_LOCUS2853</name>
</gene>
<dbReference type="Proteomes" id="UP000256970">
    <property type="component" value="Unassembled WGS sequence"/>
</dbReference>
<proteinExistence type="predicted"/>
<evidence type="ECO:0000313" key="2">
    <source>
        <dbReference type="Proteomes" id="UP000256970"/>
    </source>
</evidence>
<dbReference type="STRING" id="3088.A0A383VBW9"/>